<comment type="caution">
    <text evidence="1">The sequence shown here is derived from an EMBL/GenBank/DDBJ whole genome shotgun (WGS) entry which is preliminary data.</text>
</comment>
<protein>
    <submittedName>
        <fullName evidence="1">Protein ANKUB1</fullName>
    </submittedName>
</protein>
<name>A0ACB7ENH8_NIBAL</name>
<gene>
    <name evidence="1" type="primary">ANKUB1</name>
    <name evidence="1" type="ORF">GBF38_018992</name>
</gene>
<organism evidence="1 2">
    <name type="scientific">Nibea albiflora</name>
    <name type="common">Yellow drum</name>
    <name type="synonym">Corvina albiflora</name>
    <dbReference type="NCBI Taxonomy" id="240163"/>
    <lineage>
        <taxon>Eukaryota</taxon>
        <taxon>Metazoa</taxon>
        <taxon>Chordata</taxon>
        <taxon>Craniata</taxon>
        <taxon>Vertebrata</taxon>
        <taxon>Euteleostomi</taxon>
        <taxon>Actinopterygii</taxon>
        <taxon>Neopterygii</taxon>
        <taxon>Teleostei</taxon>
        <taxon>Neoteleostei</taxon>
        <taxon>Acanthomorphata</taxon>
        <taxon>Eupercaria</taxon>
        <taxon>Sciaenidae</taxon>
        <taxon>Nibea</taxon>
    </lineage>
</organism>
<evidence type="ECO:0000313" key="2">
    <source>
        <dbReference type="Proteomes" id="UP000805704"/>
    </source>
</evidence>
<accession>A0ACB7ENH8</accession>
<reference evidence="1" key="1">
    <citation type="submission" date="2020-04" db="EMBL/GenBank/DDBJ databases">
        <title>A chromosome-scale assembly and high-density genetic map of the yellow drum (Nibea albiflora) genome.</title>
        <authorList>
            <person name="Xu D."/>
            <person name="Zhang W."/>
            <person name="Chen R."/>
            <person name="Tan P."/>
            <person name="Wang L."/>
            <person name="Song H."/>
            <person name="Tian L."/>
            <person name="Zhu Q."/>
            <person name="Wang B."/>
        </authorList>
    </citation>
    <scope>NUCLEOTIDE SEQUENCE</scope>
    <source>
        <strain evidence="1">ZJHYS-2018</strain>
    </source>
</reference>
<evidence type="ECO:0000313" key="1">
    <source>
        <dbReference type="EMBL" id="KAG8003743.1"/>
    </source>
</evidence>
<proteinExistence type="predicted"/>
<dbReference type="Proteomes" id="UP000805704">
    <property type="component" value="Chromosome 4"/>
</dbReference>
<dbReference type="EMBL" id="CM024792">
    <property type="protein sequence ID" value="KAG8003743.1"/>
    <property type="molecule type" value="Genomic_DNA"/>
</dbReference>
<sequence>MRVFISFEGFCEPFDIPPDQTVGGMKQMVKDHFLVKLSDDKQVRQFLELSYGGAALQDNWALCDVGVTCGSAIRCLIKSEQRPVIRVFNAVTGETLPIMGSEALLHMSVATLKTVVSTQSGLPVSTFRLSTHTGVQLYDCNQLQDYAIEVGMA</sequence>
<keyword evidence="2" id="KW-1185">Reference proteome</keyword>